<feature type="compositionally biased region" description="Low complexity" evidence="5">
    <location>
        <begin position="30"/>
        <end position="54"/>
    </location>
</feature>
<dbReference type="InterPro" id="IPR001781">
    <property type="entry name" value="Znf_LIM"/>
</dbReference>
<sequence>MTSHGQSPQKSQQHSSTGKQNNHPQGYHKSFASSSGSSLSSHKSSSPFSSSTFSKMNYNKSTSSTSTNTPIRPSNEYMYYQSQPELKSSTYRSVSETYHNRGSADQLSQQPHHLHLPYQQQSQHQQRNPSKQSHAEFDEKRVPSAPLHDYAEHQEISYARSASLPTNPYNSHNNASYSQHQQYQQPYQKPIKEESEQDLVKSNYSSSPNKNVKNLKLNLHDQSNYHPVTQSHQSQEALQNPYQTNSTAHTQTKPAVSSPLSPNEFQQQRPPAKTPGSSATKISSPMTPNSQYTAGFRSTSSSMAFAGYHHPPVHHVGSPRLTPTQTKIHAVPGLPSSPSHPELQGVSRDIKLKNALEDLHTDNPRSTTPQSYDDKDDGYFNQVHHQQQQRSHNPYARTRESDESSGVPAREFSAQETSSSSLSTTIPTDYSYHEPGASVTNVPSLYSFEQGSSGYSQDERSSLSRTIHQFEHTAQASPSYTFVKGEALSPTNNYEGSPSSSHYLRQLNPDSSSGVRMSQLSMVSSIISNDLVYQSNVNQSEDDDDRNEEEDEIDRELERQLASLKMGSANVYAPASVKRKPPVPEVRVDLIHSPERKPPIPEVRVDLVQSPERKPPIPEVRIELADSPEVVQEPQFQSQFNTEVAKHELPEEEDLDDDLNSIESTPPLSLSHSSKHSSNDKTYVEPDPPIKIPELDDAVPPLQPKTHSIEEELKNMNFEIKSTNESPSMYINQTNVADNVTGPTDISPYTPASTSSSINPAPAGTGPCRGCFFEIDPHAKGSNKAIFSTMGELSGQWHRKCFKCSFLNCDLHFTKHIPCYVLNDNPYCNQHYHMLNHTMCENCMEGIEGEAIQNETGQMWHLDCLRCTVCRDVINNDYYLIDGVIVCEADVGKVTKHGNNSIEKRKTRIFHV</sequence>
<dbReference type="eggNOG" id="KOG1703">
    <property type="taxonomic scope" value="Eukaryota"/>
</dbReference>
<feature type="domain" description="LIM zinc-binding" evidence="6">
    <location>
        <begin position="838"/>
        <end position="897"/>
    </location>
</feature>
<feature type="region of interest" description="Disordered" evidence="5">
    <location>
        <begin position="310"/>
        <end position="344"/>
    </location>
</feature>
<keyword evidence="8" id="KW-1185">Reference proteome</keyword>
<protein>
    <recommendedName>
        <fullName evidence="6">LIM zinc-binding domain-containing protein</fullName>
    </recommendedName>
</protein>
<dbReference type="SMART" id="SM00132">
    <property type="entry name" value="LIM"/>
    <property type="match status" value="2"/>
</dbReference>
<dbReference type="InterPro" id="IPR047169">
    <property type="entry name" value="ISL1/2-like"/>
</dbReference>
<dbReference type="RefSeq" id="XP_007377396.1">
    <property type="nucleotide sequence ID" value="XM_007377334.1"/>
</dbReference>
<evidence type="ECO:0000313" key="8">
    <source>
        <dbReference type="Proteomes" id="UP000000709"/>
    </source>
</evidence>
<feature type="region of interest" description="Disordered" evidence="5">
    <location>
        <begin position="227"/>
        <end position="295"/>
    </location>
</feature>
<dbReference type="GO" id="GO:0045944">
    <property type="term" value="P:positive regulation of transcription by RNA polymerase II"/>
    <property type="evidence" value="ECO:0007669"/>
    <property type="project" value="InterPro"/>
</dbReference>
<dbReference type="GO" id="GO:0046872">
    <property type="term" value="F:metal ion binding"/>
    <property type="evidence" value="ECO:0007669"/>
    <property type="project" value="UniProtKB-KW"/>
</dbReference>
<dbReference type="KEGG" id="spaa:SPAPADRAFT_52511"/>
<feature type="region of interest" description="Disordered" evidence="5">
    <location>
        <begin position="356"/>
        <end position="435"/>
    </location>
</feature>
<feature type="compositionally biased region" description="Polar residues" evidence="5">
    <location>
        <begin position="163"/>
        <end position="175"/>
    </location>
</feature>
<dbReference type="PROSITE" id="PS00478">
    <property type="entry name" value="LIM_DOMAIN_1"/>
    <property type="match status" value="1"/>
</dbReference>
<reference evidence="7 8" key="1">
    <citation type="journal article" date="2011" name="Proc. Natl. Acad. Sci. U.S.A.">
        <title>Comparative genomics of xylose-fermenting fungi for enhanced biofuel production.</title>
        <authorList>
            <person name="Wohlbach D.J."/>
            <person name="Kuo A."/>
            <person name="Sato T.K."/>
            <person name="Potts K.M."/>
            <person name="Salamov A.A."/>
            <person name="LaButti K.M."/>
            <person name="Sun H."/>
            <person name="Clum A."/>
            <person name="Pangilinan J.L."/>
            <person name="Lindquist E.A."/>
            <person name="Lucas S."/>
            <person name="Lapidus A."/>
            <person name="Jin M."/>
            <person name="Gunawan C."/>
            <person name="Balan V."/>
            <person name="Dale B.E."/>
            <person name="Jeffries T.W."/>
            <person name="Zinkel R."/>
            <person name="Barry K.W."/>
            <person name="Grigoriev I.V."/>
            <person name="Gasch A.P."/>
        </authorList>
    </citation>
    <scope>NUCLEOTIDE SEQUENCE [LARGE SCALE GENOMIC DNA]</scope>
    <source>
        <strain evidence="8">NRRL Y-27907 / 11-Y1</strain>
    </source>
</reference>
<feature type="compositionally biased region" description="Low complexity" evidence="5">
    <location>
        <begin position="106"/>
        <end position="126"/>
    </location>
</feature>
<dbReference type="CDD" id="cd09397">
    <property type="entry name" value="LIM1_UF1"/>
    <property type="match status" value="1"/>
</dbReference>
<dbReference type="CDD" id="cd08368">
    <property type="entry name" value="LIM"/>
    <property type="match status" value="1"/>
</dbReference>
<dbReference type="HOGENOM" id="CLU_318887_0_0_1"/>
<feature type="region of interest" description="Disordered" evidence="5">
    <location>
        <begin position="650"/>
        <end position="685"/>
    </location>
</feature>
<evidence type="ECO:0000256" key="4">
    <source>
        <dbReference type="PROSITE-ProRule" id="PRU00125"/>
    </source>
</evidence>
<organism evidence="8">
    <name type="scientific">Spathaspora passalidarum (strain NRRL Y-27907 / 11-Y1)</name>
    <dbReference type="NCBI Taxonomy" id="619300"/>
    <lineage>
        <taxon>Eukaryota</taxon>
        <taxon>Fungi</taxon>
        <taxon>Dikarya</taxon>
        <taxon>Ascomycota</taxon>
        <taxon>Saccharomycotina</taxon>
        <taxon>Pichiomycetes</taxon>
        <taxon>Debaryomycetaceae</taxon>
        <taxon>Spathaspora</taxon>
    </lineage>
</organism>
<evidence type="ECO:0000313" key="7">
    <source>
        <dbReference type="EMBL" id="EGW30425.1"/>
    </source>
</evidence>
<gene>
    <name evidence="7" type="ORF">SPAPADRAFT_52511</name>
</gene>
<dbReference type="EMBL" id="GL996505">
    <property type="protein sequence ID" value="EGW30425.1"/>
    <property type="molecule type" value="Genomic_DNA"/>
</dbReference>
<dbReference type="Pfam" id="PF00412">
    <property type="entry name" value="LIM"/>
    <property type="match status" value="2"/>
</dbReference>
<feature type="compositionally biased region" description="Polar residues" evidence="5">
    <location>
        <begin position="1"/>
        <end position="24"/>
    </location>
</feature>
<keyword evidence="4" id="KW-0440">LIM domain</keyword>
<feature type="region of interest" description="Disordered" evidence="5">
    <location>
        <begin position="163"/>
        <end position="212"/>
    </location>
</feature>
<dbReference type="OrthoDB" id="1112565at2759"/>
<dbReference type="SUPFAM" id="SSF57716">
    <property type="entry name" value="Glucocorticoid receptor-like (DNA-binding domain)"/>
    <property type="match status" value="1"/>
</dbReference>
<dbReference type="GO" id="GO:0000981">
    <property type="term" value="F:DNA-binding transcription factor activity, RNA polymerase II-specific"/>
    <property type="evidence" value="ECO:0007669"/>
    <property type="project" value="InterPro"/>
</dbReference>
<name>G3AU49_SPAPN</name>
<feature type="compositionally biased region" description="Low complexity" evidence="5">
    <location>
        <begin position="176"/>
        <end position="188"/>
    </location>
</feature>
<dbReference type="Gene3D" id="2.10.110.10">
    <property type="entry name" value="Cysteine Rich Protein"/>
    <property type="match status" value="2"/>
</dbReference>
<dbReference type="PROSITE" id="PS50023">
    <property type="entry name" value="LIM_DOMAIN_2"/>
    <property type="match status" value="1"/>
</dbReference>
<feature type="region of interest" description="Disordered" evidence="5">
    <location>
        <begin position="536"/>
        <end position="555"/>
    </location>
</feature>
<evidence type="ECO:0000256" key="3">
    <source>
        <dbReference type="ARBA" id="ARBA00022833"/>
    </source>
</evidence>
<dbReference type="STRING" id="619300.G3AU49"/>
<evidence type="ECO:0000256" key="5">
    <source>
        <dbReference type="SAM" id="MobiDB-lite"/>
    </source>
</evidence>
<accession>G3AU49</accession>
<evidence type="ECO:0000256" key="1">
    <source>
        <dbReference type="ARBA" id="ARBA00004123"/>
    </source>
</evidence>
<dbReference type="Proteomes" id="UP000000709">
    <property type="component" value="Unassembled WGS sequence"/>
</dbReference>
<dbReference type="InParanoid" id="G3AU49"/>
<dbReference type="PANTHER" id="PTHR24204:SF8">
    <property type="entry name" value="TAILUP, ISOFORM A"/>
    <property type="match status" value="1"/>
</dbReference>
<dbReference type="GeneID" id="18871690"/>
<proteinExistence type="predicted"/>
<feature type="compositionally biased region" description="Polar residues" evidence="5">
    <location>
        <begin position="383"/>
        <end position="392"/>
    </location>
</feature>
<feature type="compositionally biased region" description="Polar residues" evidence="5">
    <location>
        <begin position="80"/>
        <end position="97"/>
    </location>
</feature>
<feature type="compositionally biased region" description="Acidic residues" evidence="5">
    <location>
        <begin position="540"/>
        <end position="555"/>
    </location>
</feature>
<keyword evidence="3 4" id="KW-0862">Zinc</keyword>
<feature type="region of interest" description="Disordered" evidence="5">
    <location>
        <begin position="491"/>
        <end position="516"/>
    </location>
</feature>
<feature type="region of interest" description="Disordered" evidence="5">
    <location>
        <begin position="1"/>
        <end position="141"/>
    </location>
</feature>
<keyword evidence="2 4" id="KW-0479">Metal-binding</keyword>
<dbReference type="PANTHER" id="PTHR24204">
    <property type="entry name" value="INSULIN GENE ENHANCER PROTEIN"/>
    <property type="match status" value="1"/>
</dbReference>
<comment type="subcellular location">
    <subcellularLocation>
        <location evidence="1">Nucleus</location>
    </subcellularLocation>
</comment>
<feature type="compositionally biased region" description="Acidic residues" evidence="5">
    <location>
        <begin position="650"/>
        <end position="660"/>
    </location>
</feature>
<evidence type="ECO:0000259" key="6">
    <source>
        <dbReference type="PROSITE" id="PS50023"/>
    </source>
</evidence>
<evidence type="ECO:0000256" key="2">
    <source>
        <dbReference type="ARBA" id="ARBA00022723"/>
    </source>
</evidence>
<dbReference type="GO" id="GO:0005634">
    <property type="term" value="C:nucleus"/>
    <property type="evidence" value="ECO:0007669"/>
    <property type="project" value="UniProtKB-SubCell"/>
</dbReference>
<dbReference type="AlphaFoldDB" id="G3AU49"/>
<dbReference type="GO" id="GO:0030695">
    <property type="term" value="F:GTPase regulator activity"/>
    <property type="evidence" value="ECO:0007669"/>
    <property type="project" value="UniProtKB-ARBA"/>
</dbReference>